<dbReference type="InterPro" id="IPR043519">
    <property type="entry name" value="NT_sf"/>
</dbReference>
<name>A0A544T4Y9_9BACI</name>
<dbReference type="AlphaFoldDB" id="A0A544T4Y9"/>
<dbReference type="OrthoDB" id="1933376at2"/>
<organism evidence="2 3">
    <name type="scientific">Psychrobacillus lasiicapitis</name>
    <dbReference type="NCBI Taxonomy" id="1636719"/>
    <lineage>
        <taxon>Bacteria</taxon>
        <taxon>Bacillati</taxon>
        <taxon>Bacillota</taxon>
        <taxon>Bacilli</taxon>
        <taxon>Bacillales</taxon>
        <taxon>Bacillaceae</taxon>
        <taxon>Psychrobacillus</taxon>
    </lineage>
</organism>
<evidence type="ECO:0000313" key="3">
    <source>
        <dbReference type="Proteomes" id="UP000317316"/>
    </source>
</evidence>
<evidence type="ECO:0000313" key="2">
    <source>
        <dbReference type="EMBL" id="TQR12514.1"/>
    </source>
</evidence>
<dbReference type="InterPro" id="IPR002934">
    <property type="entry name" value="Polymerase_NTP_transf_dom"/>
</dbReference>
<comment type="caution">
    <text evidence="2">The sequence shown here is derived from an EMBL/GenBank/DDBJ whole genome shotgun (WGS) entry which is preliminary data.</text>
</comment>
<feature type="domain" description="Polymerase nucleotidyl transferase" evidence="1">
    <location>
        <begin position="31"/>
        <end position="72"/>
    </location>
</feature>
<dbReference type="CDD" id="cd05403">
    <property type="entry name" value="NT_KNTase_like"/>
    <property type="match status" value="1"/>
</dbReference>
<protein>
    <submittedName>
        <fullName evidence="2">DUF4111 domain-containing protein</fullName>
    </submittedName>
</protein>
<accession>A0A544T4Y9</accession>
<evidence type="ECO:0000259" key="1">
    <source>
        <dbReference type="Pfam" id="PF01909"/>
    </source>
</evidence>
<dbReference type="EMBL" id="VDGH01000007">
    <property type="protein sequence ID" value="TQR12514.1"/>
    <property type="molecule type" value="Genomic_DNA"/>
</dbReference>
<reference evidence="2 3" key="1">
    <citation type="submission" date="2019-05" db="EMBL/GenBank/DDBJ databases">
        <title>Psychrobacillus vulpis sp. nov., a new species isolated from feces of a red fox that inhabits in The Tablas de Daimiel Natural Park, Albacete, Spain.</title>
        <authorList>
            <person name="Rodriguez M."/>
            <person name="Reina J.C."/>
            <person name="Bejar V."/>
            <person name="Llamas I."/>
        </authorList>
    </citation>
    <scope>NUCLEOTIDE SEQUENCE [LARGE SCALE GENOMIC DNA]</scope>
    <source>
        <strain evidence="2 3">NEAU-3TGS17</strain>
    </source>
</reference>
<sequence>MIVSNQMPMYVQSFTQNYVELLNKHLPSDLIEGVYIYGSIALGAFDEVKSDIDFIVLLSSAVNEQELSILQDIHVQMNKHAFGKRMDGLYIQASMIGKTNEELPAYPYCTDGIVEVGYWDVNHITWWILKKHGITLQGIPIGELNIPTKWDDVLETMEYNINQYWFSKSKKTYLFLSDSMVEFATCTISRIVCSLELRAILSKDEAVRLCVDMLPKRWHLLLKEGFRIRKKANTKSLYKSKLKRARDCRDFILYTHQLCNENFFIRGVSNGN</sequence>
<dbReference type="SUPFAM" id="SSF81301">
    <property type="entry name" value="Nucleotidyltransferase"/>
    <property type="match status" value="1"/>
</dbReference>
<proteinExistence type="predicted"/>
<dbReference type="GO" id="GO:0016779">
    <property type="term" value="F:nucleotidyltransferase activity"/>
    <property type="evidence" value="ECO:0007669"/>
    <property type="project" value="InterPro"/>
</dbReference>
<dbReference type="Gene3D" id="3.30.460.10">
    <property type="entry name" value="Beta Polymerase, domain 2"/>
    <property type="match status" value="1"/>
</dbReference>
<gene>
    <name evidence="2" type="ORF">FG382_12870</name>
</gene>
<dbReference type="Pfam" id="PF01909">
    <property type="entry name" value="NTP_transf_2"/>
    <property type="match status" value="1"/>
</dbReference>
<keyword evidence="3" id="KW-1185">Reference proteome</keyword>
<dbReference type="Proteomes" id="UP000317316">
    <property type="component" value="Unassembled WGS sequence"/>
</dbReference>